<feature type="domain" description="HTH cro/C1-type" evidence="1">
    <location>
        <begin position="32"/>
        <end position="86"/>
    </location>
</feature>
<dbReference type="PROSITE" id="PS50943">
    <property type="entry name" value="HTH_CROC1"/>
    <property type="match status" value="1"/>
</dbReference>
<gene>
    <name evidence="2" type="ORF">OM075_23375</name>
</gene>
<dbReference type="SMART" id="SM00530">
    <property type="entry name" value="HTH_XRE"/>
    <property type="match status" value="1"/>
</dbReference>
<dbReference type="CDD" id="cd00093">
    <property type="entry name" value="HTH_XRE"/>
    <property type="match status" value="1"/>
</dbReference>
<dbReference type="Pfam" id="PF01381">
    <property type="entry name" value="HTH_3"/>
    <property type="match status" value="1"/>
</dbReference>
<dbReference type="Gene3D" id="1.10.260.40">
    <property type="entry name" value="lambda repressor-like DNA-binding domains"/>
    <property type="match status" value="1"/>
</dbReference>
<evidence type="ECO:0000313" key="3">
    <source>
        <dbReference type="Proteomes" id="UP001209229"/>
    </source>
</evidence>
<accession>A0AAE3M952</accession>
<protein>
    <submittedName>
        <fullName evidence="2">Helix-turn-helix domain-containing protein</fullName>
    </submittedName>
</protein>
<dbReference type="Proteomes" id="UP001209229">
    <property type="component" value="Unassembled WGS sequence"/>
</dbReference>
<sequence length="137" mass="15788">MLKNKRLEARRKKISKDVELFVERSFDIVDRIHFILQKQGKEQKDLAKALGKTESEISKWMTGTHNFTIKTLTKIEATLGESILIAPEKIKLKEKVAFVYLTNSNFNLSSSNRTTKIHHSMNMVIHDSKQSLSKCLN</sequence>
<dbReference type="SUPFAM" id="SSF47413">
    <property type="entry name" value="lambda repressor-like DNA-binding domains"/>
    <property type="match status" value="1"/>
</dbReference>
<comment type="caution">
    <text evidence="2">The sequence shown here is derived from an EMBL/GenBank/DDBJ whole genome shotgun (WGS) entry which is preliminary data.</text>
</comment>
<name>A0AAE3M952_9BACT</name>
<dbReference type="EMBL" id="JAPDPJ010000109">
    <property type="protein sequence ID" value="MCW3789424.1"/>
    <property type="molecule type" value="Genomic_DNA"/>
</dbReference>
<organism evidence="2 3">
    <name type="scientific">Plebeiibacterium sediminum</name>
    <dbReference type="NCBI Taxonomy" id="2992112"/>
    <lineage>
        <taxon>Bacteria</taxon>
        <taxon>Pseudomonadati</taxon>
        <taxon>Bacteroidota</taxon>
        <taxon>Bacteroidia</taxon>
        <taxon>Marinilabiliales</taxon>
        <taxon>Marinilabiliaceae</taxon>
        <taxon>Plebeiibacterium</taxon>
    </lineage>
</organism>
<reference evidence="2" key="1">
    <citation type="submission" date="2022-10" db="EMBL/GenBank/DDBJ databases">
        <authorList>
            <person name="Yu W.X."/>
        </authorList>
    </citation>
    <scope>NUCLEOTIDE SEQUENCE</scope>
    <source>
        <strain evidence="2">AAT</strain>
    </source>
</reference>
<dbReference type="GO" id="GO:0003677">
    <property type="term" value="F:DNA binding"/>
    <property type="evidence" value="ECO:0007669"/>
    <property type="project" value="InterPro"/>
</dbReference>
<dbReference type="InterPro" id="IPR001387">
    <property type="entry name" value="Cro/C1-type_HTH"/>
</dbReference>
<evidence type="ECO:0000259" key="1">
    <source>
        <dbReference type="PROSITE" id="PS50943"/>
    </source>
</evidence>
<dbReference type="RefSeq" id="WP_301192974.1">
    <property type="nucleotide sequence ID" value="NZ_JAPDPJ010000109.1"/>
</dbReference>
<dbReference type="InterPro" id="IPR010982">
    <property type="entry name" value="Lambda_DNA-bd_dom_sf"/>
</dbReference>
<dbReference type="AlphaFoldDB" id="A0AAE3M952"/>
<proteinExistence type="predicted"/>
<keyword evidence="3" id="KW-1185">Reference proteome</keyword>
<evidence type="ECO:0000313" key="2">
    <source>
        <dbReference type="EMBL" id="MCW3789424.1"/>
    </source>
</evidence>